<evidence type="ECO:0000256" key="1">
    <source>
        <dbReference type="SAM" id="MobiDB-lite"/>
    </source>
</evidence>
<evidence type="ECO:0000313" key="4">
    <source>
        <dbReference type="EnsemblFungi" id="PTTG_04366-t43_1-p1"/>
    </source>
</evidence>
<name>A0A0C4EY20_PUCT1</name>
<evidence type="ECO:0000259" key="2">
    <source>
        <dbReference type="Pfam" id="PF18004"/>
    </source>
</evidence>
<feature type="compositionally biased region" description="Polar residues" evidence="1">
    <location>
        <begin position="1"/>
        <end position="14"/>
    </location>
</feature>
<dbReference type="Pfam" id="PF18004">
    <property type="entry name" value="RPN2_C"/>
    <property type="match status" value="1"/>
</dbReference>
<gene>
    <name evidence="3" type="ORF">PTTG_04366</name>
</gene>
<feature type="domain" description="26S proteasome regulatory subunit RPN2 C-terminal" evidence="2">
    <location>
        <begin position="11"/>
        <end position="84"/>
    </location>
</feature>
<protein>
    <submittedName>
        <fullName evidence="4">RPN2_C domain-containing protein</fullName>
    </submittedName>
</protein>
<dbReference type="EnsemblFungi" id="PTTG_04366-t43_1">
    <property type="protein sequence ID" value="PTTG_04366-t43_1-p1"/>
    <property type="gene ID" value="PTTG_04366"/>
</dbReference>
<keyword evidence="5" id="KW-1185">Reference proteome</keyword>
<dbReference type="InterPro" id="IPR040623">
    <property type="entry name" value="RPN2_C"/>
</dbReference>
<evidence type="ECO:0000313" key="3">
    <source>
        <dbReference type="EMBL" id="OAV85872.1"/>
    </source>
</evidence>
<reference evidence="3" key="1">
    <citation type="submission" date="2009-11" db="EMBL/GenBank/DDBJ databases">
        <authorList>
            <consortium name="The Broad Institute Genome Sequencing Platform"/>
            <person name="Ward D."/>
            <person name="Feldgarden M."/>
            <person name="Earl A."/>
            <person name="Young S.K."/>
            <person name="Zeng Q."/>
            <person name="Koehrsen M."/>
            <person name="Alvarado L."/>
            <person name="Berlin A."/>
            <person name="Bochicchio J."/>
            <person name="Borenstein D."/>
            <person name="Chapman S.B."/>
            <person name="Chen Z."/>
            <person name="Engels R."/>
            <person name="Freedman E."/>
            <person name="Gellesch M."/>
            <person name="Goldberg J."/>
            <person name="Griggs A."/>
            <person name="Gujja S."/>
            <person name="Heilman E."/>
            <person name="Heiman D."/>
            <person name="Hepburn T."/>
            <person name="Howarth C."/>
            <person name="Jen D."/>
            <person name="Larson L."/>
            <person name="Lewis B."/>
            <person name="Mehta T."/>
            <person name="Park D."/>
            <person name="Pearson M."/>
            <person name="Roberts A."/>
            <person name="Saif S."/>
            <person name="Shea T."/>
            <person name="Shenoy N."/>
            <person name="Sisk P."/>
            <person name="Stolte C."/>
            <person name="Sykes S."/>
            <person name="Thomson T."/>
            <person name="Walk T."/>
            <person name="White J."/>
            <person name="Yandava C."/>
            <person name="Izard J."/>
            <person name="Baranova O.V."/>
            <person name="Blanton J.M."/>
            <person name="Tanner A.C."/>
            <person name="Dewhirst F.E."/>
            <person name="Haas B."/>
            <person name="Nusbaum C."/>
            <person name="Birren B."/>
        </authorList>
    </citation>
    <scope>NUCLEOTIDE SEQUENCE [LARGE SCALE GENOMIC DNA]</scope>
    <source>
        <strain evidence="3">1-1 BBBD Race 1</strain>
    </source>
</reference>
<sequence>MEVTQAPESPTAHQASDAMKIDDGPGADSTKMDVSKTENGETKSSKRRKDEGSIDKLSNLSRVTATQLPYITFPDDSRYVPVRPLLASSATQKSHHKVGLTGSSTSVAHAILSQADSIATGAGGGILVMRDRKPDEPAEFLEMSSLKNAATNPGAAAANPAGSNNNAAAESAADPDRALLDGPIADLPPSFEYNFDS</sequence>
<accession>A0A0C4EY20</accession>
<dbReference type="AlphaFoldDB" id="A0A0C4EY20"/>
<feature type="compositionally biased region" description="Low complexity" evidence="1">
    <location>
        <begin position="151"/>
        <end position="172"/>
    </location>
</feature>
<dbReference type="Proteomes" id="UP000005240">
    <property type="component" value="Unassembled WGS sequence"/>
</dbReference>
<reference evidence="3" key="2">
    <citation type="submission" date="2016-05" db="EMBL/GenBank/DDBJ databases">
        <title>Comparative analysis highlights variable genome content of wheat rusts and divergence of the mating loci.</title>
        <authorList>
            <person name="Cuomo C.A."/>
            <person name="Bakkeren G."/>
            <person name="Szabo L."/>
            <person name="Khalil H."/>
            <person name="Joly D."/>
            <person name="Goldberg J."/>
            <person name="Young S."/>
            <person name="Zeng Q."/>
            <person name="Fellers J."/>
        </authorList>
    </citation>
    <scope>NUCLEOTIDE SEQUENCE [LARGE SCALE GENOMIC DNA]</scope>
    <source>
        <strain evidence="3">1-1 BBBD Race 1</strain>
    </source>
</reference>
<feature type="region of interest" description="Disordered" evidence="1">
    <location>
        <begin position="1"/>
        <end position="55"/>
    </location>
</feature>
<dbReference type="EMBL" id="ADAS02002342">
    <property type="protein sequence ID" value="OAV85872.1"/>
    <property type="molecule type" value="Genomic_DNA"/>
</dbReference>
<feature type="compositionally biased region" description="Basic and acidic residues" evidence="1">
    <location>
        <begin position="30"/>
        <end position="54"/>
    </location>
</feature>
<evidence type="ECO:0000313" key="5">
    <source>
        <dbReference type="Proteomes" id="UP000005240"/>
    </source>
</evidence>
<reference evidence="4" key="4">
    <citation type="submission" date="2025-05" db="UniProtKB">
        <authorList>
            <consortium name="EnsemblFungi"/>
        </authorList>
    </citation>
    <scope>IDENTIFICATION</scope>
    <source>
        <strain evidence="4">isolate 1-1 / race 1 (BBBD)</strain>
    </source>
</reference>
<dbReference type="VEuPathDB" id="FungiDB:PTTG_04366"/>
<organism evidence="3">
    <name type="scientific">Puccinia triticina (isolate 1-1 / race 1 (BBBD))</name>
    <name type="common">Brown leaf rust fungus</name>
    <dbReference type="NCBI Taxonomy" id="630390"/>
    <lineage>
        <taxon>Eukaryota</taxon>
        <taxon>Fungi</taxon>
        <taxon>Dikarya</taxon>
        <taxon>Basidiomycota</taxon>
        <taxon>Pucciniomycotina</taxon>
        <taxon>Pucciniomycetes</taxon>
        <taxon>Pucciniales</taxon>
        <taxon>Pucciniaceae</taxon>
        <taxon>Puccinia</taxon>
    </lineage>
</organism>
<reference evidence="4 5" key="3">
    <citation type="journal article" date="2017" name="G3 (Bethesda)">
        <title>Comparative analysis highlights variable genome content of wheat rusts and divergence of the mating loci.</title>
        <authorList>
            <person name="Cuomo C.A."/>
            <person name="Bakkeren G."/>
            <person name="Khalil H.B."/>
            <person name="Panwar V."/>
            <person name="Joly D."/>
            <person name="Linning R."/>
            <person name="Sakthikumar S."/>
            <person name="Song X."/>
            <person name="Adiconis X."/>
            <person name="Fan L."/>
            <person name="Goldberg J.M."/>
            <person name="Levin J.Z."/>
            <person name="Young S."/>
            <person name="Zeng Q."/>
            <person name="Anikster Y."/>
            <person name="Bruce M."/>
            <person name="Wang M."/>
            <person name="Yin C."/>
            <person name="McCallum B."/>
            <person name="Szabo L.J."/>
            <person name="Hulbert S."/>
            <person name="Chen X."/>
            <person name="Fellers J.P."/>
        </authorList>
    </citation>
    <scope>NUCLEOTIDE SEQUENCE</scope>
    <source>
        <strain evidence="4">isolate 1-1 / race 1 (BBBD)</strain>
        <strain evidence="5">Isolate 1-1 / race 1 (BBBD)</strain>
    </source>
</reference>
<feature type="region of interest" description="Disordered" evidence="1">
    <location>
        <begin position="151"/>
        <end position="186"/>
    </location>
</feature>
<proteinExistence type="predicted"/>
<dbReference type="OrthoDB" id="261572at2759"/>